<comment type="caution">
    <text evidence="5">The sequence shown here is derived from an EMBL/GenBank/DDBJ whole genome shotgun (WGS) entry which is preliminary data.</text>
</comment>
<dbReference type="SUPFAM" id="SSF46689">
    <property type="entry name" value="Homeodomain-like"/>
    <property type="match status" value="2"/>
</dbReference>
<feature type="domain" description="HTH araC/xylS-type" evidence="4">
    <location>
        <begin position="246"/>
        <end position="344"/>
    </location>
</feature>
<dbReference type="EMBL" id="SMKL01000035">
    <property type="protein sequence ID" value="TDC50020.1"/>
    <property type="molecule type" value="Genomic_DNA"/>
</dbReference>
<reference evidence="5 6" key="1">
    <citation type="submission" date="2019-02" db="EMBL/GenBank/DDBJ databases">
        <title>Draft genome sequences of novel Actinobacteria.</title>
        <authorList>
            <person name="Sahin N."/>
            <person name="Ay H."/>
            <person name="Saygin H."/>
        </authorList>
    </citation>
    <scope>NUCLEOTIDE SEQUENCE [LARGE SCALE GENOMIC DNA]</scope>
    <source>
        <strain evidence="5 6">KC603</strain>
    </source>
</reference>
<dbReference type="Pfam" id="PF01965">
    <property type="entry name" value="DJ-1_PfpI"/>
    <property type="match status" value="1"/>
</dbReference>
<dbReference type="SMART" id="SM00342">
    <property type="entry name" value="HTH_ARAC"/>
    <property type="match status" value="1"/>
</dbReference>
<dbReference type="PROSITE" id="PS01124">
    <property type="entry name" value="HTH_ARAC_FAMILY_2"/>
    <property type="match status" value="1"/>
</dbReference>
<dbReference type="CDD" id="cd03137">
    <property type="entry name" value="GATase1_AraC_1"/>
    <property type="match status" value="1"/>
</dbReference>
<keyword evidence="1" id="KW-0805">Transcription regulation</keyword>
<dbReference type="InterPro" id="IPR009057">
    <property type="entry name" value="Homeodomain-like_sf"/>
</dbReference>
<feature type="compositionally biased region" description="Pro residues" evidence="3">
    <location>
        <begin position="11"/>
        <end position="20"/>
    </location>
</feature>
<evidence type="ECO:0000259" key="4">
    <source>
        <dbReference type="PROSITE" id="PS01124"/>
    </source>
</evidence>
<dbReference type="InterPro" id="IPR002818">
    <property type="entry name" value="DJ-1/PfpI"/>
</dbReference>
<dbReference type="Proteomes" id="UP000295621">
    <property type="component" value="Unassembled WGS sequence"/>
</dbReference>
<organism evidence="5 6">
    <name type="scientific">Jiangella ureilytica</name>
    <dbReference type="NCBI Taxonomy" id="2530374"/>
    <lineage>
        <taxon>Bacteria</taxon>
        <taxon>Bacillati</taxon>
        <taxon>Actinomycetota</taxon>
        <taxon>Actinomycetes</taxon>
        <taxon>Jiangellales</taxon>
        <taxon>Jiangellaceae</taxon>
        <taxon>Jiangella</taxon>
    </lineage>
</organism>
<protein>
    <submittedName>
        <fullName evidence="5">Helix-turn-helix domain-containing protein</fullName>
    </submittedName>
</protein>
<dbReference type="Gene3D" id="3.40.50.880">
    <property type="match status" value="1"/>
</dbReference>
<dbReference type="Pfam" id="PF12833">
    <property type="entry name" value="HTH_18"/>
    <property type="match status" value="1"/>
</dbReference>
<dbReference type="PANTHER" id="PTHR43130:SF3">
    <property type="entry name" value="HTH-TYPE TRANSCRIPTIONAL REGULATOR RV1931C"/>
    <property type="match status" value="1"/>
</dbReference>
<sequence length="349" mass="36987">MTVPVRSRAPVAPPAGPVRPSPRAVAVPAADGTPAVPRHDVVVLALAGVVALDLSIPAQLFAERYPTPYRVTVCAAEPGEVMTSGGFAVRVAGGLTALAGADTVVVPGFWPPGEPPQSAVLDALRAAYERGCRVVSICTGAFALAAAGILDGRSATTHWRQAELLARLYPQVRVDRDALYVDEGQVMTSAGVAAGIDLCLHIIRSDLGAAVANGIARDIVAAPYRTGGQSQYVERSVPAEQGESLAETRAWVLGQLHRPLTVADLARHARLSERTLTRRFVAETGVTPMRWVLTARLDLARELLERGDLGIEQVAGRCGFGTPGSLRMHFRRVLGTSPRDYRKAFSRAG</sequence>
<proteinExistence type="predicted"/>
<dbReference type="AlphaFoldDB" id="A0A4R4RKH8"/>
<dbReference type="GO" id="GO:0003700">
    <property type="term" value="F:DNA-binding transcription factor activity"/>
    <property type="evidence" value="ECO:0007669"/>
    <property type="project" value="InterPro"/>
</dbReference>
<name>A0A4R4RKH8_9ACTN</name>
<accession>A0A4R4RKH8</accession>
<dbReference type="InterPro" id="IPR052158">
    <property type="entry name" value="INH-QAR"/>
</dbReference>
<feature type="compositionally biased region" description="Low complexity" evidence="3">
    <location>
        <begin position="1"/>
        <end position="10"/>
    </location>
</feature>
<dbReference type="GO" id="GO:0043565">
    <property type="term" value="F:sequence-specific DNA binding"/>
    <property type="evidence" value="ECO:0007669"/>
    <property type="project" value="InterPro"/>
</dbReference>
<dbReference type="SUPFAM" id="SSF52317">
    <property type="entry name" value="Class I glutamine amidotransferase-like"/>
    <property type="match status" value="1"/>
</dbReference>
<dbReference type="Gene3D" id="1.10.10.60">
    <property type="entry name" value="Homeodomain-like"/>
    <property type="match status" value="1"/>
</dbReference>
<dbReference type="InterPro" id="IPR018060">
    <property type="entry name" value="HTH_AraC"/>
</dbReference>
<evidence type="ECO:0000313" key="5">
    <source>
        <dbReference type="EMBL" id="TDC50020.1"/>
    </source>
</evidence>
<evidence type="ECO:0000256" key="1">
    <source>
        <dbReference type="ARBA" id="ARBA00023015"/>
    </source>
</evidence>
<evidence type="ECO:0000256" key="3">
    <source>
        <dbReference type="SAM" id="MobiDB-lite"/>
    </source>
</evidence>
<feature type="region of interest" description="Disordered" evidence="3">
    <location>
        <begin position="1"/>
        <end position="30"/>
    </location>
</feature>
<dbReference type="InterPro" id="IPR029062">
    <property type="entry name" value="Class_I_gatase-like"/>
</dbReference>
<keyword evidence="6" id="KW-1185">Reference proteome</keyword>
<dbReference type="PANTHER" id="PTHR43130">
    <property type="entry name" value="ARAC-FAMILY TRANSCRIPTIONAL REGULATOR"/>
    <property type="match status" value="1"/>
</dbReference>
<feature type="compositionally biased region" description="Low complexity" evidence="3">
    <location>
        <begin position="21"/>
        <end position="30"/>
    </location>
</feature>
<dbReference type="OrthoDB" id="3660033at2"/>
<keyword evidence="2" id="KW-0804">Transcription</keyword>
<evidence type="ECO:0000256" key="2">
    <source>
        <dbReference type="ARBA" id="ARBA00023163"/>
    </source>
</evidence>
<gene>
    <name evidence="5" type="ORF">E1212_16500</name>
</gene>
<evidence type="ECO:0000313" key="6">
    <source>
        <dbReference type="Proteomes" id="UP000295621"/>
    </source>
</evidence>